<evidence type="ECO:0000313" key="4">
    <source>
        <dbReference type="EMBL" id="MFC6206573.1"/>
    </source>
</evidence>
<feature type="compositionally biased region" description="Polar residues" evidence="2">
    <location>
        <begin position="75"/>
        <end position="84"/>
    </location>
</feature>
<evidence type="ECO:0000313" key="5">
    <source>
        <dbReference type="Proteomes" id="UP001596254"/>
    </source>
</evidence>
<proteinExistence type="predicted"/>
<accession>A0ABW1SR38</accession>
<feature type="compositionally biased region" description="Low complexity" evidence="2">
    <location>
        <begin position="56"/>
        <end position="74"/>
    </location>
</feature>
<dbReference type="EMBL" id="JBHSSK010000009">
    <property type="protein sequence ID" value="MFC6206573.1"/>
    <property type="molecule type" value="Genomic_DNA"/>
</dbReference>
<dbReference type="NCBIfam" id="TIGR03715">
    <property type="entry name" value="KxYKxGKxW"/>
    <property type="match status" value="1"/>
</dbReference>
<feature type="compositionally biased region" description="Polar residues" evidence="2">
    <location>
        <begin position="119"/>
        <end position="133"/>
    </location>
</feature>
<comment type="caution">
    <text evidence="4">The sequence shown here is derived from an EMBL/GenBank/DDBJ whole genome shotgun (WGS) entry which is preliminary data.</text>
</comment>
<keyword evidence="5" id="KW-1185">Reference proteome</keyword>
<organism evidence="4 5">
    <name type="scientific">Levilactobacillus tongjiangensis</name>
    <dbReference type="NCBI Taxonomy" id="2486023"/>
    <lineage>
        <taxon>Bacteria</taxon>
        <taxon>Bacillati</taxon>
        <taxon>Bacillota</taxon>
        <taxon>Bacilli</taxon>
        <taxon>Lactobacillales</taxon>
        <taxon>Lactobacillaceae</taxon>
        <taxon>Levilactobacillus</taxon>
    </lineage>
</organism>
<feature type="compositionally biased region" description="Polar residues" evidence="2">
    <location>
        <begin position="41"/>
        <end position="54"/>
    </location>
</feature>
<reference evidence="5" key="1">
    <citation type="journal article" date="2019" name="Int. J. Syst. Evol. Microbiol.">
        <title>The Global Catalogue of Microorganisms (GCM) 10K type strain sequencing project: providing services to taxonomists for standard genome sequencing and annotation.</title>
        <authorList>
            <consortium name="The Broad Institute Genomics Platform"/>
            <consortium name="The Broad Institute Genome Sequencing Center for Infectious Disease"/>
            <person name="Wu L."/>
            <person name="Ma J."/>
        </authorList>
    </citation>
    <scope>NUCLEOTIDE SEQUENCE [LARGE SCALE GENOMIC DNA]</scope>
    <source>
        <strain evidence="5">CCM 8905</strain>
    </source>
</reference>
<dbReference type="Proteomes" id="UP001596254">
    <property type="component" value="Unassembled WGS sequence"/>
</dbReference>
<dbReference type="Gene3D" id="3.80.10.10">
    <property type="entry name" value="Ribonuclease Inhibitor"/>
    <property type="match status" value="1"/>
</dbReference>
<dbReference type="InterPro" id="IPR032675">
    <property type="entry name" value="LRR_dom_sf"/>
</dbReference>
<gene>
    <name evidence="4" type="ORF">ACFP1G_03645</name>
</gene>
<feature type="signal peptide" evidence="3">
    <location>
        <begin position="1"/>
        <end position="41"/>
    </location>
</feature>
<evidence type="ECO:0000256" key="1">
    <source>
        <dbReference type="ARBA" id="ARBA00022729"/>
    </source>
</evidence>
<sequence length="256" mass="27259">MFKGNNQSRHYKMYKNGRAWVFASIVTAGIAVTFGGTQASADTTADNDQSTTAAQPDPSAPETTATTTKLRPTASQSTEPTIDQQESKLKETPAIQPASTSAATPTPVAKSSEIAVHTPKTSEQTPNPDNITTPPLAKNLQISRPTSRMAQLPAYSAPKVAVPKAAPATAETIDQWMPNKKLQSLVAAALGKNAAALTKDDLLKLTKLEVGHMNIATTTSNDGIHPYSLQGLEFATNLTYLDLSWSTNDMMLLGYD</sequence>
<name>A0ABW1SR38_9LACO</name>
<evidence type="ECO:0000256" key="2">
    <source>
        <dbReference type="SAM" id="MobiDB-lite"/>
    </source>
</evidence>
<feature type="region of interest" description="Disordered" evidence="2">
    <location>
        <begin position="41"/>
        <end position="137"/>
    </location>
</feature>
<feature type="chain" id="PRO_5046046506" evidence="3">
    <location>
        <begin position="42"/>
        <end position="256"/>
    </location>
</feature>
<evidence type="ECO:0000256" key="3">
    <source>
        <dbReference type="SAM" id="SignalP"/>
    </source>
</evidence>
<dbReference type="RefSeq" id="WP_164508691.1">
    <property type="nucleotide sequence ID" value="NZ_JBHSSK010000009.1"/>
</dbReference>
<keyword evidence="1 3" id="KW-0732">Signal</keyword>
<protein>
    <submittedName>
        <fullName evidence="4">KxYKxGKxW signal peptide domain-containing protein</fullName>
    </submittedName>
</protein>
<feature type="compositionally biased region" description="Low complexity" evidence="2">
    <location>
        <begin position="92"/>
        <end position="112"/>
    </location>
</feature>
<dbReference type="InterPro" id="IPR022263">
    <property type="entry name" value="KxYKxGKxW"/>
</dbReference>
<dbReference type="Pfam" id="PF19258">
    <property type="entry name" value="KxYKxGKxW_sig"/>
    <property type="match status" value="1"/>
</dbReference>